<keyword evidence="3" id="KW-0479">Metal-binding</keyword>
<reference evidence="5" key="1">
    <citation type="journal article" date="2022" name="Biol. Control">
        <title>In silico genomic analysis of Rhodopseudomonas palustris strains revealed potential biocontrol agents and crop yield enhancers.</title>
        <authorList>
            <person name="Surachat K."/>
            <person name="Kantachote D."/>
            <person name="Deachamag P."/>
            <person name="Wonglapsuwan M."/>
        </authorList>
    </citation>
    <scope>NUCLEOTIDE SEQUENCE</scope>
    <source>
        <strain evidence="5">TLS06</strain>
    </source>
</reference>
<evidence type="ECO:0000313" key="6">
    <source>
        <dbReference type="Proteomes" id="UP001163166"/>
    </source>
</evidence>
<comment type="cofactor">
    <cofactor evidence="1">
        <name>Zn(2+)</name>
        <dbReference type="ChEBI" id="CHEBI:29105"/>
    </cofactor>
</comment>
<dbReference type="InterPro" id="IPR013785">
    <property type="entry name" value="Aldolase_TIM"/>
</dbReference>
<accession>A0AAX3E3T6</accession>
<dbReference type="PANTHER" id="PTHR37418:SF2">
    <property type="entry name" value="3-KETO-5-AMINOHEXANOATE CLEAVAGE ENZYME"/>
    <property type="match status" value="1"/>
</dbReference>
<protein>
    <submittedName>
        <fullName evidence="5">3-keto-5-aminohexanoate cleavage protein</fullName>
    </submittedName>
</protein>
<dbReference type="Gene3D" id="3.20.20.70">
    <property type="entry name" value="Aldolase class I"/>
    <property type="match status" value="1"/>
</dbReference>
<dbReference type="RefSeq" id="WP_264076408.1">
    <property type="nucleotide sequence ID" value="NZ_CP076676.1"/>
</dbReference>
<organism evidence="5 6">
    <name type="scientific">Rhodopseudomonas palustris</name>
    <dbReference type="NCBI Taxonomy" id="1076"/>
    <lineage>
        <taxon>Bacteria</taxon>
        <taxon>Pseudomonadati</taxon>
        <taxon>Pseudomonadota</taxon>
        <taxon>Alphaproteobacteria</taxon>
        <taxon>Hyphomicrobiales</taxon>
        <taxon>Nitrobacteraceae</taxon>
        <taxon>Rhodopseudomonas</taxon>
    </lineage>
</organism>
<dbReference type="Proteomes" id="UP001163166">
    <property type="component" value="Chromosome"/>
</dbReference>
<keyword evidence="4" id="KW-0862">Zinc</keyword>
<dbReference type="Pfam" id="PF05853">
    <property type="entry name" value="BKACE"/>
    <property type="match status" value="1"/>
</dbReference>
<dbReference type="GO" id="GO:0046872">
    <property type="term" value="F:metal ion binding"/>
    <property type="evidence" value="ECO:0007669"/>
    <property type="project" value="UniProtKB-KW"/>
</dbReference>
<evidence type="ECO:0000256" key="2">
    <source>
        <dbReference type="ARBA" id="ARBA00022679"/>
    </source>
</evidence>
<dbReference type="InterPro" id="IPR008567">
    <property type="entry name" value="BKACE"/>
</dbReference>
<dbReference type="GO" id="GO:0043720">
    <property type="term" value="F:3-keto-5-aminohexanoate cleavage activity"/>
    <property type="evidence" value="ECO:0007669"/>
    <property type="project" value="InterPro"/>
</dbReference>
<evidence type="ECO:0000256" key="3">
    <source>
        <dbReference type="ARBA" id="ARBA00022723"/>
    </source>
</evidence>
<dbReference type="PANTHER" id="PTHR37418">
    <property type="entry name" value="3-KETO-5-AMINOHEXANOATE CLEAVAGE ENZYME-RELATED"/>
    <property type="match status" value="1"/>
</dbReference>
<sequence length="288" mass="31487">MSDKAVITCSLNGVLTDPKRHHVPVTPEQMAREAKAAYDAGAAIVHIHLRDQRPDKGHLPSWDVNVSREIQQAIREACPGIIINHTSGTSGPNYQGPLACIRETKPEIAACNAGSLNYLKVKADNSWAWPPMMFDNAVEKVQDFLDAMKDAGTIPEFECFDVGIVRCVGMYVQTGMYSGPLEYNFVMGVASGMPADPELLPILLKLKRPEAHWQVTAIGRAEIWPLHQACADLGGHLRTGLEDTFYLANGEKVTSNGQLIEEIAGCARRAGREIASPEEARKIFGVLN</sequence>
<name>A0AAX3E3T6_RHOPL</name>
<evidence type="ECO:0000256" key="4">
    <source>
        <dbReference type="ARBA" id="ARBA00022833"/>
    </source>
</evidence>
<evidence type="ECO:0000256" key="1">
    <source>
        <dbReference type="ARBA" id="ARBA00001947"/>
    </source>
</evidence>
<dbReference type="AlphaFoldDB" id="A0AAX3E3T6"/>
<gene>
    <name evidence="5" type="ORF">KQX62_10865</name>
</gene>
<proteinExistence type="predicted"/>
<evidence type="ECO:0000313" key="5">
    <source>
        <dbReference type="EMBL" id="UYO41750.1"/>
    </source>
</evidence>
<dbReference type="EMBL" id="CP076676">
    <property type="protein sequence ID" value="UYO41750.1"/>
    <property type="molecule type" value="Genomic_DNA"/>
</dbReference>
<keyword evidence="2" id="KW-0808">Transferase</keyword>